<dbReference type="Proteomes" id="UP000176604">
    <property type="component" value="Unassembled WGS sequence"/>
</dbReference>
<comment type="catalytic activity">
    <reaction evidence="12">
        <text>2,5-diamino-6-hydroxy-4-(5-phosphoribosylamino)-pyrimidine + H2O + H(+) = 5-amino-6-(5-phospho-D-ribosylamino)uracil + NH4(+)</text>
        <dbReference type="Rhea" id="RHEA:21868"/>
        <dbReference type="ChEBI" id="CHEBI:15377"/>
        <dbReference type="ChEBI" id="CHEBI:15378"/>
        <dbReference type="ChEBI" id="CHEBI:28938"/>
        <dbReference type="ChEBI" id="CHEBI:58453"/>
        <dbReference type="ChEBI" id="CHEBI:58614"/>
        <dbReference type="EC" id="3.5.4.26"/>
    </reaction>
</comment>
<dbReference type="CDD" id="cd01284">
    <property type="entry name" value="Riboflavin_deaminase-reductase"/>
    <property type="match status" value="1"/>
</dbReference>
<evidence type="ECO:0000256" key="7">
    <source>
        <dbReference type="ARBA" id="ARBA00022723"/>
    </source>
</evidence>
<dbReference type="EMBL" id="MGEF01000010">
    <property type="protein sequence ID" value="OGL79376.1"/>
    <property type="molecule type" value="Genomic_DNA"/>
</dbReference>
<reference evidence="17 18" key="1">
    <citation type="journal article" date="2016" name="Nat. Commun.">
        <title>Thousands of microbial genomes shed light on interconnected biogeochemical processes in an aquifer system.</title>
        <authorList>
            <person name="Anantharaman K."/>
            <person name="Brown C.T."/>
            <person name="Hug L.A."/>
            <person name="Sharon I."/>
            <person name="Castelle C.J."/>
            <person name="Probst A.J."/>
            <person name="Thomas B.C."/>
            <person name="Singh A."/>
            <person name="Wilkins M.J."/>
            <person name="Karaoz U."/>
            <person name="Brodie E.L."/>
            <person name="Williams K.H."/>
            <person name="Hubbard S.S."/>
            <person name="Banfield J.F."/>
        </authorList>
    </citation>
    <scope>NUCLEOTIDE SEQUENCE [LARGE SCALE GENOMIC DNA]</scope>
</reference>
<dbReference type="STRING" id="1802397.A3J43_01475"/>
<feature type="binding site" evidence="14">
    <location>
        <position position="200"/>
    </location>
    <ligand>
        <name>substrate</name>
    </ligand>
</feature>
<evidence type="ECO:0000313" key="17">
    <source>
        <dbReference type="EMBL" id="OGL79376.1"/>
    </source>
</evidence>
<dbReference type="SUPFAM" id="SSF53597">
    <property type="entry name" value="Dihydrofolate reductase-like"/>
    <property type="match status" value="1"/>
</dbReference>
<evidence type="ECO:0000256" key="1">
    <source>
        <dbReference type="ARBA" id="ARBA00002151"/>
    </source>
</evidence>
<comment type="catalytic activity">
    <reaction evidence="12">
        <text>5-amino-6-(5-phospho-D-ribitylamino)uracil + NADP(+) = 5-amino-6-(5-phospho-D-ribosylamino)uracil + NADPH + H(+)</text>
        <dbReference type="Rhea" id="RHEA:17845"/>
        <dbReference type="ChEBI" id="CHEBI:15378"/>
        <dbReference type="ChEBI" id="CHEBI:57783"/>
        <dbReference type="ChEBI" id="CHEBI:58349"/>
        <dbReference type="ChEBI" id="CHEBI:58421"/>
        <dbReference type="ChEBI" id="CHEBI:58453"/>
        <dbReference type="EC" id="1.1.1.193"/>
    </reaction>
</comment>
<comment type="function">
    <text evidence="1 12">Converts 2,5-diamino-6-(ribosylamino)-4(3h)-pyrimidinone 5'-phosphate into 5-amino-6-(ribosylamino)-2,4(1h,3h)-pyrimidinedione 5'-phosphate.</text>
</comment>
<evidence type="ECO:0000259" key="16">
    <source>
        <dbReference type="PROSITE" id="PS51747"/>
    </source>
</evidence>
<dbReference type="EC" id="3.5.4.26" evidence="12"/>
<protein>
    <recommendedName>
        <fullName evidence="12">Riboflavin biosynthesis protein RibD</fullName>
    </recommendedName>
    <domain>
        <recommendedName>
            <fullName evidence="12">Diaminohydroxyphosphoribosylaminopyrimidine deaminase</fullName>
            <shortName evidence="12">DRAP deaminase</shortName>
            <ecNumber evidence="12">3.5.4.26</ecNumber>
        </recommendedName>
        <alternativeName>
            <fullName evidence="12">Riboflavin-specific deaminase</fullName>
        </alternativeName>
    </domain>
    <domain>
        <recommendedName>
            <fullName evidence="12">5-amino-6-(5-phosphoribosylamino)uracil reductase</fullName>
            <ecNumber evidence="12">1.1.1.193</ecNumber>
        </recommendedName>
        <alternativeName>
            <fullName evidence="12">HTP reductase</fullName>
        </alternativeName>
    </domain>
</protein>
<evidence type="ECO:0000256" key="5">
    <source>
        <dbReference type="ARBA" id="ARBA00007417"/>
    </source>
</evidence>
<dbReference type="InterPro" id="IPR016193">
    <property type="entry name" value="Cytidine_deaminase-like"/>
</dbReference>
<feature type="binding site" evidence="14">
    <location>
        <position position="216"/>
    </location>
    <ligand>
        <name>NADP(+)</name>
        <dbReference type="ChEBI" id="CHEBI:58349"/>
    </ligand>
</feature>
<dbReference type="GO" id="GO:0009231">
    <property type="term" value="P:riboflavin biosynthetic process"/>
    <property type="evidence" value="ECO:0007669"/>
    <property type="project" value="UniProtKB-UniPathway"/>
</dbReference>
<dbReference type="PROSITE" id="PS00903">
    <property type="entry name" value="CYT_DCMP_DEAMINASES_1"/>
    <property type="match status" value="1"/>
</dbReference>
<organism evidence="17 18">
    <name type="scientific">Candidatus Uhrbacteria bacterium RIFCSPHIGHO2_12_FULL_54_23</name>
    <dbReference type="NCBI Taxonomy" id="1802397"/>
    <lineage>
        <taxon>Bacteria</taxon>
        <taxon>Candidatus Uhriibacteriota</taxon>
    </lineage>
</organism>
<keyword evidence="8 12" id="KW-0862">Zinc</keyword>
<dbReference type="PANTHER" id="PTHR38011:SF7">
    <property type="entry name" value="2,5-DIAMINO-6-RIBOSYLAMINO-4(3H)-PYRIMIDINONE 5'-PHOSPHATE REDUCTASE"/>
    <property type="match status" value="1"/>
</dbReference>
<evidence type="ECO:0000256" key="8">
    <source>
        <dbReference type="ARBA" id="ARBA00022833"/>
    </source>
</evidence>
<comment type="pathway">
    <text evidence="3 12">Cofactor biosynthesis; riboflavin biosynthesis; 5-amino-6-(D-ribitylamino)uracil from GTP: step 3/4.</text>
</comment>
<comment type="similarity">
    <text evidence="4 12">In the N-terminal section; belongs to the cytidine and deoxycytidylate deaminase family.</text>
</comment>
<evidence type="ECO:0000256" key="3">
    <source>
        <dbReference type="ARBA" id="ARBA00004910"/>
    </source>
</evidence>
<dbReference type="GO" id="GO:0008703">
    <property type="term" value="F:5-amino-6-(5-phosphoribosylamino)uracil reductase activity"/>
    <property type="evidence" value="ECO:0007669"/>
    <property type="project" value="UniProtKB-EC"/>
</dbReference>
<dbReference type="InterPro" id="IPR050765">
    <property type="entry name" value="Riboflavin_Biosynth_HTPR"/>
</dbReference>
<dbReference type="NCBIfam" id="TIGR00326">
    <property type="entry name" value="eubact_ribD"/>
    <property type="match status" value="1"/>
</dbReference>
<evidence type="ECO:0000256" key="6">
    <source>
        <dbReference type="ARBA" id="ARBA00022619"/>
    </source>
</evidence>
<comment type="cofactor">
    <cofactor evidence="12 15">
        <name>Zn(2+)</name>
        <dbReference type="ChEBI" id="CHEBI:29105"/>
    </cofactor>
    <text evidence="12 15">Binds 1 zinc ion.</text>
</comment>
<sequence>MRNFDQQFMRHALARARRAPLTVVAPNPRVGAVVVKNGKIIGGGYHAKFGGPHAEAVALSRCKVSPRGATLYVTLEPCCHWGKTPPCTEAIFRAGIKKVIYAIEDPHPFMKGKGMKILRQKGIKVEILSPLERGGRGADGVCVHEAKRLNESFFYFHKKKLPFVAVKVATSLDGRIATRRGDSKWITSEAARKYAREKIRSEYQAILAGVNTILRDDPCLCIRKKGVTDPVRIIFDSALQTPLRAKVLRDERVILCVSNKVESYKIKKFERKGVKIWKFTGRRIPIQPLLRRLAREGINSVLVEGGGEVIGSFMDAKAINKVYWFHAPIIIGGREAIPSVGGTGAAKLLQAIHLKRVEHTQIDRDMLTIGYI</sequence>
<dbReference type="NCBIfam" id="TIGR00227">
    <property type="entry name" value="ribD_Cterm"/>
    <property type="match status" value="1"/>
</dbReference>
<dbReference type="AlphaFoldDB" id="A0A1F7UM70"/>
<feature type="binding site" evidence="15">
    <location>
        <position position="87"/>
    </location>
    <ligand>
        <name>Zn(2+)</name>
        <dbReference type="ChEBI" id="CHEBI:29105"/>
        <note>catalytic</note>
    </ligand>
</feature>
<keyword evidence="11" id="KW-0511">Multifunctional enzyme</keyword>
<feature type="binding site" evidence="14">
    <location>
        <position position="183"/>
    </location>
    <ligand>
        <name>substrate</name>
    </ligand>
</feature>
<feature type="binding site" evidence="14">
    <location>
        <position position="185"/>
    </location>
    <ligand>
        <name>NADP(+)</name>
        <dbReference type="ChEBI" id="CHEBI:58349"/>
    </ligand>
</feature>
<dbReference type="UniPathway" id="UPA00275">
    <property type="reaction ID" value="UER00401"/>
</dbReference>
<dbReference type="Pfam" id="PF01872">
    <property type="entry name" value="RibD_C"/>
    <property type="match status" value="1"/>
</dbReference>
<dbReference type="InterPro" id="IPR016192">
    <property type="entry name" value="APOBEC/CMP_deaminase_Zn-bd"/>
</dbReference>
<feature type="binding site" evidence="15">
    <location>
        <position position="53"/>
    </location>
    <ligand>
        <name>Zn(2+)</name>
        <dbReference type="ChEBI" id="CHEBI:29105"/>
        <note>catalytic</note>
    </ligand>
</feature>
<evidence type="ECO:0000256" key="4">
    <source>
        <dbReference type="ARBA" id="ARBA00005259"/>
    </source>
</evidence>
<evidence type="ECO:0000256" key="2">
    <source>
        <dbReference type="ARBA" id="ARBA00004882"/>
    </source>
</evidence>
<keyword evidence="10 12" id="KW-0560">Oxidoreductase</keyword>
<comment type="similarity">
    <text evidence="5 12">In the C-terminal section; belongs to the HTP reductase family.</text>
</comment>
<dbReference type="GO" id="GO:0008270">
    <property type="term" value="F:zinc ion binding"/>
    <property type="evidence" value="ECO:0007669"/>
    <property type="project" value="InterPro"/>
</dbReference>
<dbReference type="InterPro" id="IPR011549">
    <property type="entry name" value="RibD_C"/>
</dbReference>
<evidence type="ECO:0000313" key="18">
    <source>
        <dbReference type="Proteomes" id="UP000176604"/>
    </source>
</evidence>
<evidence type="ECO:0000256" key="13">
    <source>
        <dbReference type="PIRSR" id="PIRSR006769-1"/>
    </source>
</evidence>
<dbReference type="InterPro" id="IPR002734">
    <property type="entry name" value="RibDG_C"/>
</dbReference>
<feature type="binding site" evidence="14">
    <location>
        <position position="223"/>
    </location>
    <ligand>
        <name>substrate</name>
    </ligand>
</feature>
<dbReference type="PIRSF" id="PIRSF006769">
    <property type="entry name" value="RibD"/>
    <property type="match status" value="1"/>
</dbReference>
<dbReference type="PANTHER" id="PTHR38011">
    <property type="entry name" value="DIHYDROFOLATE REDUCTASE FAMILY PROTEIN (AFU_ORTHOLOGUE AFUA_8G06820)"/>
    <property type="match status" value="1"/>
</dbReference>
<feature type="domain" description="CMP/dCMP-type deaminase" evidence="16">
    <location>
        <begin position="3"/>
        <end position="126"/>
    </location>
</feature>
<feature type="binding site" evidence="14">
    <location>
        <position position="212"/>
    </location>
    <ligand>
        <name>NADP(+)</name>
        <dbReference type="ChEBI" id="CHEBI:58349"/>
    </ligand>
</feature>
<keyword evidence="6 12" id="KW-0686">Riboflavin biosynthesis</keyword>
<dbReference type="EC" id="1.1.1.193" evidence="12"/>
<evidence type="ECO:0000256" key="11">
    <source>
        <dbReference type="ARBA" id="ARBA00023268"/>
    </source>
</evidence>
<dbReference type="Gene3D" id="3.40.430.10">
    <property type="entry name" value="Dihydrofolate Reductase, subunit A"/>
    <property type="match status" value="1"/>
</dbReference>
<dbReference type="Gene3D" id="3.40.140.10">
    <property type="entry name" value="Cytidine Deaminase, domain 2"/>
    <property type="match status" value="1"/>
</dbReference>
<feature type="active site" description="Proton donor" evidence="13">
    <location>
        <position position="55"/>
    </location>
</feature>
<feature type="binding site" evidence="14">
    <location>
        <position position="237"/>
    </location>
    <ligand>
        <name>NADP(+)</name>
        <dbReference type="ChEBI" id="CHEBI:58349"/>
    </ligand>
</feature>
<feature type="binding site" evidence="14">
    <location>
        <position position="304"/>
    </location>
    <ligand>
        <name>substrate</name>
    </ligand>
</feature>
<dbReference type="GO" id="GO:0050661">
    <property type="term" value="F:NADP binding"/>
    <property type="evidence" value="ECO:0007669"/>
    <property type="project" value="InterPro"/>
</dbReference>
<dbReference type="GO" id="GO:0008835">
    <property type="term" value="F:diaminohydroxyphosphoribosylaminopyrimidine deaminase activity"/>
    <property type="evidence" value="ECO:0007669"/>
    <property type="project" value="UniProtKB-EC"/>
</dbReference>
<comment type="pathway">
    <text evidence="2 12">Cofactor biosynthesis; riboflavin biosynthesis; 5-amino-6-(D-ribitylamino)uracil from GTP: step 2/4.</text>
</comment>
<dbReference type="InterPro" id="IPR004794">
    <property type="entry name" value="Eubact_RibD"/>
</dbReference>
<dbReference type="Pfam" id="PF00383">
    <property type="entry name" value="dCMP_cyt_deam_1"/>
    <property type="match status" value="1"/>
</dbReference>
<accession>A0A1F7UM70</accession>
<dbReference type="InterPro" id="IPR002125">
    <property type="entry name" value="CMP_dCMP_dom"/>
</dbReference>
<feature type="binding site" evidence="14">
    <location>
        <position position="169"/>
    </location>
    <ligand>
        <name>NADP(+)</name>
        <dbReference type="ChEBI" id="CHEBI:58349"/>
    </ligand>
</feature>
<evidence type="ECO:0000256" key="14">
    <source>
        <dbReference type="PIRSR" id="PIRSR006769-2"/>
    </source>
</evidence>
<evidence type="ECO:0000256" key="9">
    <source>
        <dbReference type="ARBA" id="ARBA00022857"/>
    </source>
</evidence>
<feature type="binding site" evidence="14">
    <location>
        <position position="220"/>
    </location>
    <ligand>
        <name>substrate</name>
    </ligand>
</feature>
<keyword evidence="7 12" id="KW-0479">Metal-binding</keyword>
<feature type="binding site" evidence="15">
    <location>
        <position position="78"/>
    </location>
    <ligand>
        <name>Zn(2+)</name>
        <dbReference type="ChEBI" id="CHEBI:29105"/>
        <note>catalytic</note>
    </ligand>
</feature>
<name>A0A1F7UM70_9BACT</name>
<evidence type="ECO:0000256" key="15">
    <source>
        <dbReference type="PIRSR" id="PIRSR006769-3"/>
    </source>
</evidence>
<evidence type="ECO:0000256" key="10">
    <source>
        <dbReference type="ARBA" id="ARBA00023002"/>
    </source>
</evidence>
<keyword evidence="12" id="KW-0378">Hydrolase</keyword>
<dbReference type="PROSITE" id="PS51747">
    <property type="entry name" value="CYT_DCMP_DEAMINASES_2"/>
    <property type="match status" value="1"/>
</dbReference>
<feature type="binding site" evidence="14">
    <location>
        <begin position="306"/>
        <end position="312"/>
    </location>
    <ligand>
        <name>NADP(+)</name>
        <dbReference type="ChEBI" id="CHEBI:58349"/>
    </ligand>
</feature>
<dbReference type="SUPFAM" id="SSF53927">
    <property type="entry name" value="Cytidine deaminase-like"/>
    <property type="match status" value="1"/>
</dbReference>
<comment type="caution">
    <text evidence="17">The sequence shown here is derived from an EMBL/GenBank/DDBJ whole genome shotgun (WGS) entry which is preliminary data.</text>
</comment>
<gene>
    <name evidence="17" type="ORF">A3J43_01475</name>
</gene>
<keyword evidence="9 12" id="KW-0521">NADP</keyword>
<proteinExistence type="inferred from homology"/>
<dbReference type="InterPro" id="IPR024072">
    <property type="entry name" value="DHFR-like_dom_sf"/>
</dbReference>
<evidence type="ECO:0000256" key="12">
    <source>
        <dbReference type="PIRNR" id="PIRNR006769"/>
    </source>
</evidence>